<dbReference type="InterPro" id="IPR059000">
    <property type="entry name" value="ATPase_P-type_domA"/>
</dbReference>
<feature type="domain" description="HMA" evidence="24">
    <location>
        <begin position="798"/>
        <end position="863"/>
    </location>
</feature>
<keyword evidence="5" id="KW-0813">Transport</keyword>
<evidence type="ECO:0000259" key="24">
    <source>
        <dbReference type="PROSITE" id="PS50846"/>
    </source>
</evidence>
<sequence length="866" mass="93518">MKSQKFNVTGMTCSACSARIEKNINKTEGIKEVNVNLLSNSMTVKYDESVLKENDIIKVVVDTGYGANVADTKKSAAKSDDKKTDAQAEFKDMKKRLAISFAFSIPLLYLAMGHMFEWPLPSIFHGDKNAMTFAFTQFLLALPVMITNKKYYTVGFKTLFKGSPNMDSLIAIGTTAAIGYGVFAIYKIGYGLGHMDMEMVMKYSMDLYFESAAIILALITLGKFLEARAKGRTSDAIKKLMDLSPKTALVERNGIEEEIPVEEVVKGDIIVVKPGQSVPVDGIITFGNSSLDESMLTGESIPVEKKAGDKVIGASINKSGYFKFEAQNVGDDTTLSQIIRLVEEASSSKAPISKLADKISSIFVPVVITIAVLATIVWLVLGATFEFALSIGIAVLVISCPCALGLATPTAIMVGTGKGAENGILIKSAEALEIAHQIQTVVMDKTGTITEGKPRVTDMVTNGISETEMLKIAASAEKGSEHPLADAIVEEAKNRNLELYQVKNFQALPGQGLEAEINGKNYYLGNLRLLNEQKININGFGEKSEKLAEEGKTPLYFADEKNVLGIIAVADVVKKTSKKAIQEFEAMGIEVVMLTGDNKKTAEAIRKQLGISRAIAEVLPQDKEREIRKIQEQGRKVAMIGDGINDAPALARADVGIAIGAGTDVAIESADIVLIRSDLLDAVTAVQLSKATIKNIKQNLFWAFIYNVIGIPLAAGVFYVILNWKLNPMFAAGAMSLSSVSVVSNALRLKFFKPVRIVESLEGTKEINETNETKNQKGDSVINKDFTNKSNNNGGNKMNKILTVEGMSCGHCKAAVEKALKNVDGVDNAVVDLNSKTAEVTLSKEVSTEDLTNAVTEAGYEVIEVK</sequence>
<evidence type="ECO:0000256" key="11">
    <source>
        <dbReference type="ARBA" id="ARBA00022741"/>
    </source>
</evidence>
<dbReference type="EMBL" id="VLKH01000011">
    <property type="protein sequence ID" value="TWH77940.1"/>
    <property type="molecule type" value="Genomic_DNA"/>
</dbReference>
<dbReference type="InterPro" id="IPR023298">
    <property type="entry name" value="ATPase_P-typ_TM_dom_sf"/>
</dbReference>
<dbReference type="NCBIfam" id="TIGR01494">
    <property type="entry name" value="ATPase_P-type"/>
    <property type="match status" value="1"/>
</dbReference>
<keyword evidence="10" id="KW-0677">Repeat</keyword>
<dbReference type="SFLD" id="SFLDS00003">
    <property type="entry name" value="Haloacid_Dehalogenase"/>
    <property type="match status" value="1"/>
</dbReference>
<dbReference type="NCBIfam" id="TIGR01511">
    <property type="entry name" value="ATPase-IB1_Cu"/>
    <property type="match status" value="1"/>
</dbReference>
<evidence type="ECO:0000256" key="8">
    <source>
        <dbReference type="ARBA" id="ARBA00022692"/>
    </source>
</evidence>
<dbReference type="PROSITE" id="PS01047">
    <property type="entry name" value="HMA_1"/>
    <property type="match status" value="2"/>
</dbReference>
<comment type="similarity">
    <text evidence="2 23">Belongs to the cation transport ATPase (P-type) (TC 3.A.3) family. Type IB subfamily.</text>
</comment>
<dbReference type="InterPro" id="IPR044492">
    <property type="entry name" value="P_typ_ATPase_HD_dom"/>
</dbReference>
<dbReference type="Pfam" id="PF00403">
    <property type="entry name" value="HMA"/>
    <property type="match status" value="2"/>
</dbReference>
<evidence type="ECO:0000256" key="6">
    <source>
        <dbReference type="ARBA" id="ARBA00022475"/>
    </source>
</evidence>
<keyword evidence="17" id="KW-0186">Copper</keyword>
<name>A0A562J458_9FIRM</name>
<dbReference type="GO" id="GO:0005886">
    <property type="term" value="C:plasma membrane"/>
    <property type="evidence" value="ECO:0007669"/>
    <property type="project" value="UniProtKB-SubCell"/>
</dbReference>
<dbReference type="AlphaFoldDB" id="A0A562J458"/>
<dbReference type="SUPFAM" id="SSF81653">
    <property type="entry name" value="Calcium ATPase, transduction domain A"/>
    <property type="match status" value="1"/>
</dbReference>
<evidence type="ECO:0000256" key="13">
    <source>
        <dbReference type="ARBA" id="ARBA00022840"/>
    </source>
</evidence>
<dbReference type="SUPFAM" id="SSF55008">
    <property type="entry name" value="HMA, heavy metal-associated domain"/>
    <property type="match status" value="2"/>
</dbReference>
<dbReference type="InterPro" id="IPR008250">
    <property type="entry name" value="ATPase_P-typ_transduc_dom_A_sf"/>
</dbReference>
<dbReference type="Pfam" id="PF00702">
    <property type="entry name" value="Hydrolase"/>
    <property type="match status" value="1"/>
</dbReference>
<evidence type="ECO:0000256" key="4">
    <source>
        <dbReference type="ARBA" id="ARBA00015102"/>
    </source>
</evidence>
<keyword evidence="8 23" id="KW-0812">Transmembrane</keyword>
<evidence type="ECO:0000256" key="10">
    <source>
        <dbReference type="ARBA" id="ARBA00022737"/>
    </source>
</evidence>
<keyword evidence="11 23" id="KW-0547">Nucleotide-binding</keyword>
<dbReference type="PROSITE" id="PS50846">
    <property type="entry name" value="HMA_2"/>
    <property type="match status" value="2"/>
</dbReference>
<dbReference type="EC" id="7.2.2.8" evidence="3"/>
<evidence type="ECO:0000256" key="19">
    <source>
        <dbReference type="ARBA" id="ARBA00023136"/>
    </source>
</evidence>
<evidence type="ECO:0000256" key="14">
    <source>
        <dbReference type="ARBA" id="ARBA00022842"/>
    </source>
</evidence>
<keyword evidence="19 23" id="KW-0472">Membrane</keyword>
<keyword evidence="9 23" id="KW-0479">Metal-binding</keyword>
<protein>
    <recommendedName>
        <fullName evidence="4">Copper-exporting P-type ATPase</fullName>
        <ecNumber evidence="3">7.2.2.8</ecNumber>
    </recommendedName>
    <alternativeName>
        <fullName evidence="20">Copper-exporting P-type ATPase A</fullName>
    </alternativeName>
    <alternativeName>
        <fullName evidence="21">Cu(+)-exporting ATPase</fullName>
    </alternativeName>
</protein>
<evidence type="ECO:0000256" key="5">
    <source>
        <dbReference type="ARBA" id="ARBA00022448"/>
    </source>
</evidence>
<evidence type="ECO:0000256" key="20">
    <source>
        <dbReference type="ARBA" id="ARBA00029719"/>
    </source>
</evidence>
<evidence type="ECO:0000256" key="17">
    <source>
        <dbReference type="ARBA" id="ARBA00023008"/>
    </source>
</evidence>
<evidence type="ECO:0000256" key="7">
    <source>
        <dbReference type="ARBA" id="ARBA00022553"/>
    </source>
</evidence>
<reference evidence="25 26" key="1">
    <citation type="submission" date="2019-07" db="EMBL/GenBank/DDBJ databases">
        <title>Genomic Encyclopedia of Type Strains, Phase I: the one thousand microbial genomes (KMG-I) project.</title>
        <authorList>
            <person name="Kyrpides N."/>
        </authorList>
    </citation>
    <scope>NUCLEOTIDE SEQUENCE [LARGE SCALE GENOMIC DNA]</scope>
    <source>
        <strain evidence="25 26">DSM 13558</strain>
    </source>
</reference>
<dbReference type="InterPro" id="IPR023214">
    <property type="entry name" value="HAD_sf"/>
</dbReference>
<dbReference type="InterPro" id="IPR036163">
    <property type="entry name" value="HMA_dom_sf"/>
</dbReference>
<dbReference type="InterPro" id="IPR006122">
    <property type="entry name" value="HMA_Cu_ion-bd"/>
</dbReference>
<dbReference type="PRINTS" id="PR00943">
    <property type="entry name" value="CUATPASE"/>
</dbReference>
<dbReference type="FunFam" id="3.40.50.1000:FF:000144">
    <property type="entry name" value="copper-transporting ATPase 1 isoform X2"/>
    <property type="match status" value="1"/>
</dbReference>
<feature type="transmembrane region" description="Helical" evidence="23">
    <location>
        <begin position="208"/>
        <end position="225"/>
    </location>
</feature>
<feature type="transmembrane region" description="Helical" evidence="23">
    <location>
        <begin position="169"/>
        <end position="188"/>
    </location>
</feature>
<organism evidence="25 26">
    <name type="scientific">Sedimentibacter saalensis</name>
    <dbReference type="NCBI Taxonomy" id="130788"/>
    <lineage>
        <taxon>Bacteria</taxon>
        <taxon>Bacillati</taxon>
        <taxon>Bacillota</taxon>
        <taxon>Tissierellia</taxon>
        <taxon>Sedimentibacter</taxon>
    </lineage>
</organism>
<keyword evidence="15" id="KW-1278">Translocase</keyword>
<dbReference type="InterPro" id="IPR027256">
    <property type="entry name" value="P-typ_ATPase_IB"/>
</dbReference>
<keyword evidence="18" id="KW-0406">Ion transport</keyword>
<dbReference type="FunFam" id="3.30.70.100:FF:000005">
    <property type="entry name" value="Copper-exporting P-type ATPase A"/>
    <property type="match status" value="1"/>
</dbReference>
<dbReference type="PROSITE" id="PS00154">
    <property type="entry name" value="ATPASE_E1_E2"/>
    <property type="match status" value="1"/>
</dbReference>
<dbReference type="OrthoDB" id="9760364at2"/>
<evidence type="ECO:0000313" key="25">
    <source>
        <dbReference type="EMBL" id="TWH77940.1"/>
    </source>
</evidence>
<keyword evidence="13 23" id="KW-0067">ATP-binding</keyword>
<evidence type="ECO:0000256" key="16">
    <source>
        <dbReference type="ARBA" id="ARBA00022989"/>
    </source>
</evidence>
<dbReference type="PANTHER" id="PTHR43520">
    <property type="entry name" value="ATP7, ISOFORM B"/>
    <property type="match status" value="1"/>
</dbReference>
<dbReference type="NCBIfam" id="TIGR01525">
    <property type="entry name" value="ATPase-IB_hvy"/>
    <property type="match status" value="1"/>
</dbReference>
<dbReference type="GO" id="GO:0016887">
    <property type="term" value="F:ATP hydrolysis activity"/>
    <property type="evidence" value="ECO:0007669"/>
    <property type="project" value="InterPro"/>
</dbReference>
<comment type="catalytic activity">
    <reaction evidence="22">
        <text>Cu(+)(in) + ATP + H2O = Cu(+)(out) + ADP + phosphate + H(+)</text>
        <dbReference type="Rhea" id="RHEA:25792"/>
        <dbReference type="ChEBI" id="CHEBI:15377"/>
        <dbReference type="ChEBI" id="CHEBI:15378"/>
        <dbReference type="ChEBI" id="CHEBI:30616"/>
        <dbReference type="ChEBI" id="CHEBI:43474"/>
        <dbReference type="ChEBI" id="CHEBI:49552"/>
        <dbReference type="ChEBI" id="CHEBI:456216"/>
        <dbReference type="EC" id="7.2.2.8"/>
    </reaction>
</comment>
<dbReference type="Gene3D" id="3.40.1110.10">
    <property type="entry name" value="Calcium-transporting ATPase, cytoplasmic domain N"/>
    <property type="match status" value="1"/>
</dbReference>
<dbReference type="SFLD" id="SFLDF00027">
    <property type="entry name" value="p-type_atpase"/>
    <property type="match status" value="1"/>
</dbReference>
<dbReference type="SUPFAM" id="SSF56784">
    <property type="entry name" value="HAD-like"/>
    <property type="match status" value="1"/>
</dbReference>
<dbReference type="PANTHER" id="PTHR43520:SF8">
    <property type="entry name" value="P-TYPE CU(+) TRANSPORTER"/>
    <property type="match status" value="1"/>
</dbReference>
<keyword evidence="14" id="KW-0460">Magnesium</keyword>
<evidence type="ECO:0000256" key="21">
    <source>
        <dbReference type="ARBA" id="ARBA00033239"/>
    </source>
</evidence>
<evidence type="ECO:0000256" key="22">
    <source>
        <dbReference type="ARBA" id="ARBA00049289"/>
    </source>
</evidence>
<accession>A0A562J458</accession>
<feature type="transmembrane region" description="Helical" evidence="23">
    <location>
        <begin position="700"/>
        <end position="722"/>
    </location>
</feature>
<dbReference type="GO" id="GO:0140581">
    <property type="term" value="F:P-type monovalent copper transporter activity"/>
    <property type="evidence" value="ECO:0007669"/>
    <property type="project" value="UniProtKB-EC"/>
</dbReference>
<evidence type="ECO:0000256" key="1">
    <source>
        <dbReference type="ARBA" id="ARBA00004651"/>
    </source>
</evidence>
<feature type="transmembrane region" description="Helical" evidence="23">
    <location>
        <begin position="130"/>
        <end position="148"/>
    </location>
</feature>
<dbReference type="InterPro" id="IPR018303">
    <property type="entry name" value="ATPase_P-typ_P_site"/>
</dbReference>
<evidence type="ECO:0000256" key="23">
    <source>
        <dbReference type="RuleBase" id="RU362081"/>
    </source>
</evidence>
<dbReference type="PRINTS" id="PR00942">
    <property type="entry name" value="CUATPASEI"/>
</dbReference>
<dbReference type="PRINTS" id="PR00119">
    <property type="entry name" value="CATATPASE"/>
</dbReference>
<dbReference type="GO" id="GO:0005507">
    <property type="term" value="F:copper ion binding"/>
    <property type="evidence" value="ECO:0007669"/>
    <property type="project" value="InterPro"/>
</dbReference>
<dbReference type="InterPro" id="IPR036412">
    <property type="entry name" value="HAD-like_sf"/>
</dbReference>
<feature type="transmembrane region" description="Helical" evidence="23">
    <location>
        <begin position="97"/>
        <end position="118"/>
    </location>
</feature>
<dbReference type="InterPro" id="IPR017969">
    <property type="entry name" value="Heavy-metal-associated_CS"/>
</dbReference>
<evidence type="ECO:0000256" key="3">
    <source>
        <dbReference type="ARBA" id="ARBA00012517"/>
    </source>
</evidence>
<feature type="transmembrane region" description="Helical" evidence="23">
    <location>
        <begin position="362"/>
        <end position="381"/>
    </location>
</feature>
<dbReference type="InterPro" id="IPR001757">
    <property type="entry name" value="P_typ_ATPase"/>
</dbReference>
<dbReference type="Gene3D" id="3.40.50.1000">
    <property type="entry name" value="HAD superfamily/HAD-like"/>
    <property type="match status" value="1"/>
</dbReference>
<dbReference type="GO" id="GO:0005524">
    <property type="term" value="F:ATP binding"/>
    <property type="evidence" value="ECO:0007669"/>
    <property type="project" value="UniProtKB-UniRule"/>
</dbReference>
<gene>
    <name evidence="25" type="ORF">LY60_03130</name>
</gene>
<evidence type="ECO:0000256" key="2">
    <source>
        <dbReference type="ARBA" id="ARBA00006024"/>
    </source>
</evidence>
<dbReference type="GO" id="GO:0055070">
    <property type="term" value="P:copper ion homeostasis"/>
    <property type="evidence" value="ECO:0007669"/>
    <property type="project" value="TreeGrafter"/>
</dbReference>
<evidence type="ECO:0000256" key="18">
    <source>
        <dbReference type="ARBA" id="ARBA00023065"/>
    </source>
</evidence>
<dbReference type="NCBIfam" id="TIGR00003">
    <property type="entry name" value="copper ion binding protein"/>
    <property type="match status" value="2"/>
</dbReference>
<feature type="domain" description="HMA" evidence="24">
    <location>
        <begin position="2"/>
        <end position="68"/>
    </location>
</feature>
<keyword evidence="12" id="KW-0187">Copper transport</keyword>
<dbReference type="CDD" id="cd02094">
    <property type="entry name" value="P-type_ATPase_Cu-like"/>
    <property type="match status" value="1"/>
</dbReference>
<evidence type="ECO:0000256" key="15">
    <source>
        <dbReference type="ARBA" id="ARBA00022967"/>
    </source>
</evidence>
<dbReference type="SFLD" id="SFLDG00002">
    <property type="entry name" value="C1.7:_P-type_atpase_like"/>
    <property type="match status" value="1"/>
</dbReference>
<dbReference type="RefSeq" id="WP_145085815.1">
    <property type="nucleotide sequence ID" value="NZ_VLKH01000011.1"/>
</dbReference>
<comment type="subcellular location">
    <subcellularLocation>
        <location evidence="1">Cell membrane</location>
        <topology evidence="1">Multi-pass membrane protein</topology>
    </subcellularLocation>
</comment>
<proteinExistence type="inferred from homology"/>
<dbReference type="CDD" id="cd00371">
    <property type="entry name" value="HMA"/>
    <property type="match status" value="2"/>
</dbReference>
<evidence type="ECO:0000256" key="12">
    <source>
        <dbReference type="ARBA" id="ARBA00022796"/>
    </source>
</evidence>
<dbReference type="Gene3D" id="3.30.70.100">
    <property type="match status" value="2"/>
</dbReference>
<evidence type="ECO:0000256" key="9">
    <source>
        <dbReference type="ARBA" id="ARBA00022723"/>
    </source>
</evidence>
<dbReference type="Proteomes" id="UP000315343">
    <property type="component" value="Unassembled WGS sequence"/>
</dbReference>
<comment type="caution">
    <text evidence="25">The sequence shown here is derived from an EMBL/GenBank/DDBJ whole genome shotgun (WGS) entry which is preliminary data.</text>
</comment>
<keyword evidence="6 23" id="KW-1003">Cell membrane</keyword>
<dbReference type="Gene3D" id="2.70.150.10">
    <property type="entry name" value="Calcium-transporting ATPase, cytoplasmic transduction domain A"/>
    <property type="match status" value="1"/>
</dbReference>
<dbReference type="InterPro" id="IPR023299">
    <property type="entry name" value="ATPase_P-typ_cyto_dom_N"/>
</dbReference>
<keyword evidence="7" id="KW-0597">Phosphoprotein</keyword>
<dbReference type="SUPFAM" id="SSF81665">
    <property type="entry name" value="Calcium ATPase, transmembrane domain M"/>
    <property type="match status" value="1"/>
</dbReference>
<keyword evidence="16 23" id="KW-1133">Transmembrane helix</keyword>
<dbReference type="GO" id="GO:0043682">
    <property type="term" value="F:P-type divalent copper transporter activity"/>
    <property type="evidence" value="ECO:0007669"/>
    <property type="project" value="TreeGrafter"/>
</dbReference>
<keyword evidence="26" id="KW-1185">Reference proteome</keyword>
<evidence type="ECO:0000313" key="26">
    <source>
        <dbReference type="Proteomes" id="UP000315343"/>
    </source>
</evidence>
<dbReference type="Pfam" id="PF00122">
    <property type="entry name" value="E1-E2_ATPase"/>
    <property type="match status" value="1"/>
</dbReference>
<dbReference type="InterPro" id="IPR006121">
    <property type="entry name" value="HMA_dom"/>
</dbReference>
<feature type="transmembrane region" description="Helical" evidence="23">
    <location>
        <begin position="387"/>
        <end position="408"/>
    </location>
</feature>
<dbReference type="FunFam" id="2.70.150.10:FF:000002">
    <property type="entry name" value="Copper-transporting ATPase 1, putative"/>
    <property type="match status" value="1"/>
</dbReference>